<dbReference type="Gene3D" id="3.30.450.40">
    <property type="match status" value="1"/>
</dbReference>
<gene>
    <name evidence="3" type="ORF">GCM10010502_70430</name>
</gene>
<dbReference type="PANTHER" id="PTHR30136">
    <property type="entry name" value="HELIX-TURN-HELIX TRANSCRIPTIONAL REGULATOR, ICLR FAMILY"/>
    <property type="match status" value="1"/>
</dbReference>
<reference evidence="3" key="1">
    <citation type="journal article" date="2014" name="Int. J. Syst. Evol. Microbiol.">
        <title>Complete genome sequence of Corynebacterium casei LMG S-19264T (=DSM 44701T), isolated from a smear-ripened cheese.</title>
        <authorList>
            <consortium name="US DOE Joint Genome Institute (JGI-PGF)"/>
            <person name="Walter F."/>
            <person name="Albersmeier A."/>
            <person name="Kalinowski J."/>
            <person name="Ruckert C."/>
        </authorList>
    </citation>
    <scope>NUCLEOTIDE SEQUENCE</scope>
    <source>
        <strain evidence="3">JCM 4434</strain>
    </source>
</reference>
<name>A0A8H9HZ78_KITAU</name>
<dbReference type="InterPro" id="IPR050707">
    <property type="entry name" value="HTH_MetabolicPath_Reg"/>
</dbReference>
<evidence type="ECO:0000313" key="4">
    <source>
        <dbReference type="Proteomes" id="UP000610124"/>
    </source>
</evidence>
<comment type="caution">
    <text evidence="3">The sequence shown here is derived from an EMBL/GenBank/DDBJ whole genome shotgun (WGS) entry which is preliminary data.</text>
</comment>
<dbReference type="SUPFAM" id="SSF55781">
    <property type="entry name" value="GAF domain-like"/>
    <property type="match status" value="1"/>
</dbReference>
<proteinExistence type="predicted"/>
<feature type="domain" description="IclR-ED" evidence="2">
    <location>
        <begin position="27"/>
        <end position="111"/>
    </location>
</feature>
<dbReference type="AlphaFoldDB" id="A0A8H9HZ78"/>
<evidence type="ECO:0000256" key="1">
    <source>
        <dbReference type="SAM" id="MobiDB-lite"/>
    </source>
</evidence>
<dbReference type="GO" id="GO:0045892">
    <property type="term" value="P:negative regulation of DNA-templated transcription"/>
    <property type="evidence" value="ECO:0007669"/>
    <property type="project" value="TreeGrafter"/>
</dbReference>
<dbReference type="EMBL" id="BMUB01000036">
    <property type="protein sequence ID" value="GGV05441.1"/>
    <property type="molecule type" value="Genomic_DNA"/>
</dbReference>
<evidence type="ECO:0000313" key="3">
    <source>
        <dbReference type="EMBL" id="GGV05441.1"/>
    </source>
</evidence>
<dbReference type="Pfam" id="PF01614">
    <property type="entry name" value="IclR_C"/>
    <property type="match status" value="1"/>
</dbReference>
<sequence length="175" mass="17907">MENTSGVGVLDKATSILGALKAGPASLAGLQGGNRICVAAAERLSGLRGVVPVGTTLPMRADAAAQILLAWEEAERLHRALQGARFTATALSGVRRRGWAQSIGEREPGATSSPPPSAARPTGSWPLSLPQARSVRIVGPLHAAAGGGRVSATTSPDRPAGPPAEAPAQRYREVR</sequence>
<protein>
    <recommendedName>
        <fullName evidence="2">IclR-ED domain-containing protein</fullName>
    </recommendedName>
</protein>
<dbReference type="InterPro" id="IPR029016">
    <property type="entry name" value="GAF-like_dom_sf"/>
</dbReference>
<dbReference type="GO" id="GO:0003677">
    <property type="term" value="F:DNA binding"/>
    <property type="evidence" value="ECO:0007669"/>
    <property type="project" value="TreeGrafter"/>
</dbReference>
<organism evidence="3 4">
    <name type="scientific">Kitasatospora aureofaciens</name>
    <name type="common">Streptomyces aureofaciens</name>
    <dbReference type="NCBI Taxonomy" id="1894"/>
    <lineage>
        <taxon>Bacteria</taxon>
        <taxon>Bacillati</taxon>
        <taxon>Actinomycetota</taxon>
        <taxon>Actinomycetes</taxon>
        <taxon>Kitasatosporales</taxon>
        <taxon>Streptomycetaceae</taxon>
        <taxon>Kitasatospora</taxon>
    </lineage>
</organism>
<accession>A0A8H9HZ78</accession>
<dbReference type="InterPro" id="IPR014757">
    <property type="entry name" value="Tscrpt_reg_IclR_C"/>
</dbReference>
<dbReference type="PANTHER" id="PTHR30136:SF39">
    <property type="entry name" value="TRANSCRIPTIONAL REGULATORY PROTEIN"/>
    <property type="match status" value="1"/>
</dbReference>
<reference evidence="3" key="2">
    <citation type="submission" date="2020-09" db="EMBL/GenBank/DDBJ databases">
        <authorList>
            <person name="Sun Q."/>
            <person name="Ohkuma M."/>
        </authorList>
    </citation>
    <scope>NUCLEOTIDE SEQUENCE</scope>
    <source>
        <strain evidence="3">JCM 4434</strain>
    </source>
</reference>
<dbReference type="GO" id="GO:0003700">
    <property type="term" value="F:DNA-binding transcription factor activity"/>
    <property type="evidence" value="ECO:0007669"/>
    <property type="project" value="TreeGrafter"/>
</dbReference>
<dbReference type="Proteomes" id="UP000610124">
    <property type="component" value="Unassembled WGS sequence"/>
</dbReference>
<evidence type="ECO:0000259" key="2">
    <source>
        <dbReference type="Pfam" id="PF01614"/>
    </source>
</evidence>
<feature type="region of interest" description="Disordered" evidence="1">
    <location>
        <begin position="97"/>
        <end position="175"/>
    </location>
</feature>